<proteinExistence type="predicted"/>
<protein>
    <submittedName>
        <fullName evidence="1">Uncharacterized protein</fullName>
    </submittedName>
</protein>
<dbReference type="Proteomes" id="UP000571018">
    <property type="component" value="Unassembled WGS sequence"/>
</dbReference>
<organism evidence="1 2">
    <name type="scientific">Ruoffia halotolerans</name>
    <dbReference type="NCBI Taxonomy" id="2748684"/>
    <lineage>
        <taxon>Bacteria</taxon>
        <taxon>Bacillati</taxon>
        <taxon>Bacillota</taxon>
        <taxon>Bacilli</taxon>
        <taxon>Lactobacillales</taxon>
        <taxon>Aerococcaceae</taxon>
        <taxon>Ruoffia</taxon>
    </lineage>
</organism>
<name>A0A839A9M0_9LACT</name>
<dbReference type="AlphaFoldDB" id="A0A839A9M0"/>
<comment type="caution">
    <text evidence="1">The sequence shown here is derived from an EMBL/GenBank/DDBJ whole genome shotgun (WGS) entry which is preliminary data.</text>
</comment>
<keyword evidence="2" id="KW-1185">Reference proteome</keyword>
<gene>
    <name evidence="1" type="ORF">HW423_10520</name>
</gene>
<accession>A0A839A9M0</accession>
<reference evidence="1 2" key="1">
    <citation type="submission" date="2020-06" db="EMBL/GenBank/DDBJ databases">
        <title>Reclassification of Facklamia ignava, Facklamia soureckii and Facklami tabacinasalis as Falseniella iganva gen. nov., comb. nov., Hutsoniella ignava gen. nov., comb. nov., and Ruoffia tabacinasalis gen. nov., comb. nov and description of Ruoffia haltotolerans sp. nov., isolated from hypersaline Inland Sea of Qatar.</title>
        <authorList>
            <person name="Fotedar R."/>
            <person name="Sankaranarayanan K."/>
            <person name="Lawson P."/>
            <person name="Caldwell M."/>
            <person name="Zeyara A."/>
            <person name="Al Malki A."/>
            <person name="Ali M."/>
        </authorList>
    </citation>
    <scope>NUCLEOTIDE SEQUENCE [LARGE SCALE GENOMIC DNA]</scope>
    <source>
        <strain evidence="1 2">INB8</strain>
    </source>
</reference>
<sequence length="51" mass="5870">MTQTIISRITQGKDVAQKAIVENFRGLYRKDSRFTYPEATLILPKSVKNNK</sequence>
<evidence type="ECO:0000313" key="2">
    <source>
        <dbReference type="Proteomes" id="UP000571018"/>
    </source>
</evidence>
<dbReference type="RefSeq" id="WP_218931869.1">
    <property type="nucleotide sequence ID" value="NZ_JACAOA010000049.1"/>
</dbReference>
<dbReference type="EMBL" id="JACAOA010000049">
    <property type="protein sequence ID" value="MBA5730215.1"/>
    <property type="molecule type" value="Genomic_DNA"/>
</dbReference>
<evidence type="ECO:0000313" key="1">
    <source>
        <dbReference type="EMBL" id="MBA5730215.1"/>
    </source>
</evidence>